<reference evidence="1" key="1">
    <citation type="journal article" date="2020" name="mSystems">
        <title>Genome- and Community-Level Interaction Insights into Carbon Utilization and Element Cycling Functions of Hydrothermarchaeota in Hydrothermal Sediment.</title>
        <authorList>
            <person name="Zhou Z."/>
            <person name="Liu Y."/>
            <person name="Xu W."/>
            <person name="Pan J."/>
            <person name="Luo Z.H."/>
            <person name="Li M."/>
        </authorList>
    </citation>
    <scope>NUCLEOTIDE SEQUENCE [LARGE SCALE GENOMIC DNA]</scope>
    <source>
        <strain evidence="1">SpSt-339</strain>
    </source>
</reference>
<name>A0A7C2JZR1_9PLAN</name>
<dbReference type="InterPro" id="IPR023198">
    <property type="entry name" value="PGP-like_dom2"/>
</dbReference>
<dbReference type="SUPFAM" id="SSF56784">
    <property type="entry name" value="HAD-like"/>
    <property type="match status" value="1"/>
</dbReference>
<dbReference type="Gene3D" id="1.10.150.240">
    <property type="entry name" value="Putative phosphatase, domain 2"/>
    <property type="match status" value="1"/>
</dbReference>
<dbReference type="NCBIfam" id="TIGR01509">
    <property type="entry name" value="HAD-SF-IA-v3"/>
    <property type="match status" value="1"/>
</dbReference>
<comment type="caution">
    <text evidence="1">The sequence shown here is derived from an EMBL/GenBank/DDBJ whole genome shotgun (WGS) entry which is preliminary data.</text>
</comment>
<dbReference type="Gene3D" id="3.40.50.1000">
    <property type="entry name" value="HAD superfamily/HAD-like"/>
    <property type="match status" value="1"/>
</dbReference>
<dbReference type="InterPro" id="IPR023214">
    <property type="entry name" value="HAD_sf"/>
</dbReference>
<dbReference type="SFLD" id="SFLDG01129">
    <property type="entry name" value="C1.5:_HAD__Beta-PGM__Phosphata"/>
    <property type="match status" value="1"/>
</dbReference>
<dbReference type="PANTHER" id="PTHR18901">
    <property type="entry name" value="2-DEOXYGLUCOSE-6-PHOSPHATE PHOSPHATASE 2"/>
    <property type="match status" value="1"/>
</dbReference>
<accession>A0A7C2JZR1</accession>
<dbReference type="AlphaFoldDB" id="A0A7C2JZR1"/>
<dbReference type="InterPro" id="IPR041492">
    <property type="entry name" value="HAD_2"/>
</dbReference>
<protein>
    <submittedName>
        <fullName evidence="1">HAD family phosphatase</fullName>
    </submittedName>
</protein>
<dbReference type="SFLD" id="SFLDG01135">
    <property type="entry name" value="C1.5.6:_HAD__Beta-PGM__Phospha"/>
    <property type="match status" value="1"/>
</dbReference>
<dbReference type="InterPro" id="IPR006439">
    <property type="entry name" value="HAD-SF_hydro_IA"/>
</dbReference>
<organism evidence="1">
    <name type="scientific">Schlesneria paludicola</name>
    <dbReference type="NCBI Taxonomy" id="360056"/>
    <lineage>
        <taxon>Bacteria</taxon>
        <taxon>Pseudomonadati</taxon>
        <taxon>Planctomycetota</taxon>
        <taxon>Planctomycetia</taxon>
        <taxon>Planctomycetales</taxon>
        <taxon>Planctomycetaceae</taxon>
        <taxon>Schlesneria</taxon>
    </lineage>
</organism>
<evidence type="ECO:0000313" key="1">
    <source>
        <dbReference type="EMBL" id="HEN15219.1"/>
    </source>
</evidence>
<gene>
    <name evidence="1" type="ORF">ENQ76_07105</name>
</gene>
<proteinExistence type="predicted"/>
<dbReference type="InterPro" id="IPR036412">
    <property type="entry name" value="HAD-like_sf"/>
</dbReference>
<dbReference type="Pfam" id="PF13419">
    <property type="entry name" value="HAD_2"/>
    <property type="match status" value="1"/>
</dbReference>
<sequence>MTIPIRAVCFDLDGLMFNTEHVFFEAGGELLRRRGKEMTIDVMNVLIGRRPLESFKALVDYLQLSETPDALLAESREIFHAMLAERLAPMPGLFELLDRIEARGLPKGVATSSPRYYLHDVLNQFALLERFVITLTSEDVTHGKPNPEIYLKAADLLGVEPAEMLVMEDSAAGTAAAVSAGAHVVSIPHEFTAGHDFTGAKHIAGSLADPYIHGLLR</sequence>
<dbReference type="SFLD" id="SFLDS00003">
    <property type="entry name" value="Haloacid_Dehalogenase"/>
    <property type="match status" value="1"/>
</dbReference>
<dbReference type="EMBL" id="DSOK01000204">
    <property type="protein sequence ID" value="HEN15219.1"/>
    <property type="molecule type" value="Genomic_DNA"/>
</dbReference>
<dbReference type="PANTHER" id="PTHR18901:SF38">
    <property type="entry name" value="PSEUDOURIDINE-5'-PHOSPHATASE"/>
    <property type="match status" value="1"/>
</dbReference>